<evidence type="ECO:0000256" key="1">
    <source>
        <dbReference type="SAM" id="Coils"/>
    </source>
</evidence>
<dbReference type="RefSeq" id="WP_230564773.1">
    <property type="nucleotide sequence ID" value="NZ_JAJITC010000044.1"/>
</dbReference>
<dbReference type="InterPro" id="IPR001584">
    <property type="entry name" value="Integrase_cat-core"/>
</dbReference>
<dbReference type="PROSITE" id="PS50960">
    <property type="entry name" value="HTH_PSQ"/>
    <property type="match status" value="1"/>
</dbReference>
<dbReference type="Gene3D" id="1.10.10.60">
    <property type="entry name" value="Homeodomain-like"/>
    <property type="match status" value="1"/>
</dbReference>
<dbReference type="Proteomes" id="UP001430614">
    <property type="component" value="Unassembled WGS sequence"/>
</dbReference>
<evidence type="ECO:0000259" key="3">
    <source>
        <dbReference type="PROSITE" id="PS50994"/>
    </source>
</evidence>
<dbReference type="Pfam" id="PF13333">
    <property type="entry name" value="rve_2"/>
    <property type="match status" value="1"/>
</dbReference>
<dbReference type="Pfam" id="PF13276">
    <property type="entry name" value="HTH_21"/>
    <property type="match status" value="1"/>
</dbReference>
<dbReference type="InterPro" id="IPR025948">
    <property type="entry name" value="HTH-like_dom"/>
</dbReference>
<dbReference type="Pfam" id="PF00665">
    <property type="entry name" value="rve"/>
    <property type="match status" value="1"/>
</dbReference>
<reference evidence="4 5" key="1">
    <citation type="submission" date="2021-11" db="EMBL/GenBank/DDBJ databases">
        <authorList>
            <person name="Oh E.-T."/>
            <person name="Kim S.-B."/>
        </authorList>
    </citation>
    <scope>NUCLEOTIDE SEQUENCE [LARGE SCALE GENOMIC DNA]</scope>
    <source>
        <strain evidence="4 5">MMS20-SJTN17</strain>
    </source>
</reference>
<dbReference type="InterPro" id="IPR012337">
    <property type="entry name" value="RNaseH-like_sf"/>
</dbReference>
<protein>
    <submittedName>
        <fullName evidence="4">IS3 family transposase</fullName>
    </submittedName>
</protein>
<dbReference type="PROSITE" id="PS50994">
    <property type="entry name" value="INTEGRASE"/>
    <property type="match status" value="1"/>
</dbReference>
<gene>
    <name evidence="4" type="ORF">LJ655_29985</name>
</gene>
<dbReference type="InterPro" id="IPR002514">
    <property type="entry name" value="Transposase_8"/>
</dbReference>
<dbReference type="PANTHER" id="PTHR46889:SF4">
    <property type="entry name" value="TRANSPOSASE INSO FOR INSERTION SEQUENCE ELEMENT IS911B-RELATED"/>
    <property type="match status" value="1"/>
</dbReference>
<dbReference type="NCBIfam" id="NF033516">
    <property type="entry name" value="transpos_IS3"/>
    <property type="match status" value="1"/>
</dbReference>
<keyword evidence="1" id="KW-0175">Coiled coil</keyword>
<feature type="domain" description="HTH psq-type" evidence="2">
    <location>
        <begin position="1"/>
        <end position="50"/>
    </location>
</feature>
<evidence type="ECO:0000259" key="2">
    <source>
        <dbReference type="PROSITE" id="PS50960"/>
    </source>
</evidence>
<dbReference type="InterPro" id="IPR050900">
    <property type="entry name" value="Transposase_IS3/IS150/IS904"/>
</dbReference>
<dbReference type="SUPFAM" id="SSF53098">
    <property type="entry name" value="Ribonuclease H-like"/>
    <property type="match status" value="1"/>
</dbReference>
<sequence>MGNPRARYTLEFKVEAVRMVRNGQSQAAVAKILGISTQTLNSWLKADEAGKLAGAGKLVSAEQMEIARLRAENANLRMERDILGKSDGILREEVSVKYAWIERHSRQWPVSVACEALGVSPSGYHNRKARDVDPDRPRRRISNDALLVHIKAVHAESKGEYGWPRVWKRLLAQGIRVSKDRVQRLMKLHGIKARTKRRFKATTDSRHNLPVAPNLLQRDFSPTKPDQVWTTDITYLWTDEGWLYLTVILDLFSRQVVGWSLKPHMRTELVSDALRMAWFRRRPETGLIVHSDRGSQYCSAEFQDLLKSYGMQSSMSRRANCWDNAPTESLWGSLKQARIHGKRFATRREAMDEVIDWLSFYNHSRLHSTLNYVSPMQFEQDWHAAQRKEAA</sequence>
<dbReference type="EMBL" id="JAJITC010000044">
    <property type="protein sequence ID" value="MCC8406025.1"/>
    <property type="molecule type" value="Genomic_DNA"/>
</dbReference>
<accession>A0ABS8KMR0</accession>
<feature type="coiled-coil region" evidence="1">
    <location>
        <begin position="59"/>
        <end position="86"/>
    </location>
</feature>
<dbReference type="PANTHER" id="PTHR46889">
    <property type="entry name" value="TRANSPOSASE INSF FOR INSERTION SEQUENCE IS3B-RELATED"/>
    <property type="match status" value="1"/>
</dbReference>
<dbReference type="InterPro" id="IPR036397">
    <property type="entry name" value="RNaseH_sf"/>
</dbReference>
<dbReference type="InterPro" id="IPR007889">
    <property type="entry name" value="HTH_Psq"/>
</dbReference>
<evidence type="ECO:0000313" key="5">
    <source>
        <dbReference type="Proteomes" id="UP001430614"/>
    </source>
</evidence>
<dbReference type="SUPFAM" id="SSF46689">
    <property type="entry name" value="Homeodomain-like"/>
    <property type="match status" value="1"/>
</dbReference>
<evidence type="ECO:0000313" key="4">
    <source>
        <dbReference type="EMBL" id="MCC8406025.1"/>
    </source>
</evidence>
<feature type="domain" description="Integrase catalytic" evidence="3">
    <location>
        <begin position="221"/>
        <end position="383"/>
    </location>
</feature>
<dbReference type="InterPro" id="IPR009057">
    <property type="entry name" value="Homeodomain-like_sf"/>
</dbReference>
<name>A0ABS8KMR0_9BURK</name>
<proteinExistence type="predicted"/>
<dbReference type="InterPro" id="IPR048020">
    <property type="entry name" value="Transpos_IS3"/>
</dbReference>
<comment type="caution">
    <text evidence="4">The sequence shown here is derived from an EMBL/GenBank/DDBJ whole genome shotgun (WGS) entry which is preliminary data.</text>
</comment>
<dbReference type="Gene3D" id="3.30.420.10">
    <property type="entry name" value="Ribonuclease H-like superfamily/Ribonuclease H"/>
    <property type="match status" value="1"/>
</dbReference>
<dbReference type="Pfam" id="PF01527">
    <property type="entry name" value="HTH_Tnp_1"/>
    <property type="match status" value="1"/>
</dbReference>
<keyword evidence="5" id="KW-1185">Reference proteome</keyword>
<organism evidence="4 5">
    <name type="scientific">Paraburkholderia translucens</name>
    <dbReference type="NCBI Taxonomy" id="2886945"/>
    <lineage>
        <taxon>Bacteria</taxon>
        <taxon>Pseudomonadati</taxon>
        <taxon>Pseudomonadota</taxon>
        <taxon>Betaproteobacteria</taxon>
        <taxon>Burkholderiales</taxon>
        <taxon>Burkholderiaceae</taxon>
        <taxon>Paraburkholderia</taxon>
    </lineage>
</organism>